<evidence type="ECO:0000313" key="20">
    <source>
        <dbReference type="Proteomes" id="UP000230344"/>
    </source>
</evidence>
<evidence type="ECO:0000256" key="10">
    <source>
        <dbReference type="ARBA" id="ARBA00022777"/>
    </source>
</evidence>
<evidence type="ECO:0000256" key="9">
    <source>
        <dbReference type="ARBA" id="ARBA00022741"/>
    </source>
</evidence>
<feature type="domain" description="PEP-utilising enzyme C-terminal" evidence="18">
    <location>
        <begin position="490"/>
        <end position="777"/>
    </location>
</feature>
<gene>
    <name evidence="19" type="ORF">COY88_02240</name>
</gene>
<comment type="similarity">
    <text evidence="4 15">Belongs to the PEP-utilizing enzyme family.</text>
</comment>
<keyword evidence="10 15" id="KW-0418">Kinase</keyword>
<sequence>MTNKKNLVWFEEVDKHDVGLVGGKGANLGEMTNARFPVPYGFIVTSTAFFQFIKENSLEKSLKNILANINYNNEAELKHASLEIKKLILSSSLSKNLSREVVKYYENLRLKEKKYFGQSLSLLNHGLSSIKNLYQPCLVAVRSSATAEDLPTASFAGQQDTYFNVQGENHLLQKVKECYASLFTERAIYYRHENKFDHLKVGLAVVVQRMVESKKSGVAFSIDPVTNDKNKIVIEAILGLGEYIVQGKVTPDHYEIDKRSLVIIKKEIKTQKIKLMKVGLSDKQVKVGTIGKKQKLTDEEVIKIALTVKEIEKHYYFPQDIEWAIEKNRLYITQSRPITTIKNSPISNNQFPNKSPISNNQFPILIGSPASPGVGVGPVKHIFSPKEIDKIKPGDVMVAPQTNPDYVPAMKKAAAIVTEKGGRTSHAAIVSRELGIPAVVGADRATKILKQDMIVTVNGEAGEIYKGKVIVNKPAKLVNSLTSKQKKQLKTLTKIYVNLAQPEEATKVAKMNVDGVGLLRAEFIIADIGVHPKEFIKNKKESVFINRLERELLKFVGPFSPRPVVYRATDFKTNEYRSLKGGSYYEPKEENPMLGYRGCYRYLNDTPVFQMELEAIKKIWQKGYRNLHLMIPFVRLPWELMKIKTIIENSGLLSYPDFKLWMMVEVPSAALNLEEFLKIGVNGVSIGTNDLTMMILGVDRDSQEVASLYDERTPVVLTVLEYIVKICQKFGVTCSICGQAASDYPEVAERLVKAGITSLSVNPDAIDRTRGLVYHIEKNLNLKSKPKSTTL</sequence>
<dbReference type="PROSITE" id="PS00370">
    <property type="entry name" value="PEP_ENZYMES_PHOS_SITE"/>
    <property type="match status" value="1"/>
</dbReference>
<dbReference type="PANTHER" id="PTHR43030:SF1">
    <property type="entry name" value="PHOSPHOENOLPYRUVATE SYNTHASE"/>
    <property type="match status" value="1"/>
</dbReference>
<dbReference type="PANTHER" id="PTHR43030">
    <property type="entry name" value="PHOSPHOENOLPYRUVATE SYNTHASE"/>
    <property type="match status" value="1"/>
</dbReference>
<dbReference type="InterPro" id="IPR015813">
    <property type="entry name" value="Pyrv/PenolPyrv_kinase-like_dom"/>
</dbReference>
<dbReference type="InterPro" id="IPR036637">
    <property type="entry name" value="Phosphohistidine_dom_sf"/>
</dbReference>
<protein>
    <recommendedName>
        <fullName evidence="6 15">Phosphoenolpyruvate synthase</fullName>
        <shortName evidence="15">PEP synthase</shortName>
        <ecNumber evidence="5 15">2.7.9.2</ecNumber>
    </recommendedName>
    <alternativeName>
        <fullName evidence="13 15">Pyruvate, water dikinase</fullName>
    </alternativeName>
</protein>
<evidence type="ECO:0000313" key="19">
    <source>
        <dbReference type="EMBL" id="PIY71081.1"/>
    </source>
</evidence>
<evidence type="ECO:0000259" key="16">
    <source>
        <dbReference type="Pfam" id="PF00391"/>
    </source>
</evidence>
<dbReference type="EMBL" id="PFLH01000034">
    <property type="protein sequence ID" value="PIY71081.1"/>
    <property type="molecule type" value="Genomic_DNA"/>
</dbReference>
<comment type="pathway">
    <text evidence="3 15">Carbohydrate biosynthesis; gluconeogenesis.</text>
</comment>
<dbReference type="GO" id="GO:0005524">
    <property type="term" value="F:ATP binding"/>
    <property type="evidence" value="ECO:0007669"/>
    <property type="project" value="UniProtKB-KW"/>
</dbReference>
<dbReference type="InterPro" id="IPR040442">
    <property type="entry name" value="Pyrv_kinase-like_dom_sf"/>
</dbReference>
<keyword evidence="12 15" id="KW-0460">Magnesium</keyword>
<dbReference type="InterPro" id="IPR002192">
    <property type="entry name" value="PPDK_AMP/ATP-bd"/>
</dbReference>
<dbReference type="InterPro" id="IPR000121">
    <property type="entry name" value="PEP_util_C"/>
</dbReference>
<dbReference type="UniPathway" id="UPA00138"/>
<evidence type="ECO:0000256" key="15">
    <source>
        <dbReference type="PIRNR" id="PIRNR000854"/>
    </source>
</evidence>
<accession>A0A2M7QGJ4</accession>
<dbReference type="InterPro" id="IPR008279">
    <property type="entry name" value="PEP-util_enz_mobile_dom"/>
</dbReference>
<keyword evidence="9 15" id="KW-0547">Nucleotide-binding</keyword>
<dbReference type="Pfam" id="PF00391">
    <property type="entry name" value="PEP-utilizers"/>
    <property type="match status" value="1"/>
</dbReference>
<evidence type="ECO:0000256" key="5">
    <source>
        <dbReference type="ARBA" id="ARBA00011996"/>
    </source>
</evidence>
<dbReference type="Gene3D" id="3.20.20.60">
    <property type="entry name" value="Phosphoenolpyruvate-binding domains"/>
    <property type="match status" value="1"/>
</dbReference>
<dbReference type="InterPro" id="IPR013815">
    <property type="entry name" value="ATP_grasp_subdomain_1"/>
</dbReference>
<evidence type="ECO:0000256" key="4">
    <source>
        <dbReference type="ARBA" id="ARBA00007837"/>
    </source>
</evidence>
<dbReference type="SUPFAM" id="SSF56059">
    <property type="entry name" value="Glutathione synthetase ATP-binding domain-like"/>
    <property type="match status" value="1"/>
</dbReference>
<comment type="cofactor">
    <cofactor evidence="1 15">
        <name>Mg(2+)</name>
        <dbReference type="ChEBI" id="CHEBI:18420"/>
    </cofactor>
</comment>
<evidence type="ECO:0000256" key="11">
    <source>
        <dbReference type="ARBA" id="ARBA00022840"/>
    </source>
</evidence>
<keyword evidence="11 15" id="KW-0067">ATP-binding</keyword>
<dbReference type="Pfam" id="PF01326">
    <property type="entry name" value="PPDK_N"/>
    <property type="match status" value="1"/>
</dbReference>
<evidence type="ECO:0000256" key="2">
    <source>
        <dbReference type="ARBA" id="ARBA00002988"/>
    </source>
</evidence>
<evidence type="ECO:0000256" key="13">
    <source>
        <dbReference type="ARBA" id="ARBA00033470"/>
    </source>
</evidence>
<evidence type="ECO:0000259" key="17">
    <source>
        <dbReference type="Pfam" id="PF01326"/>
    </source>
</evidence>
<dbReference type="Gene3D" id="3.50.30.10">
    <property type="entry name" value="Phosphohistidine domain"/>
    <property type="match status" value="1"/>
</dbReference>
<dbReference type="Proteomes" id="UP000230344">
    <property type="component" value="Unassembled WGS sequence"/>
</dbReference>
<evidence type="ECO:0000256" key="6">
    <source>
        <dbReference type="ARBA" id="ARBA00021623"/>
    </source>
</evidence>
<dbReference type="EC" id="2.7.9.2" evidence="5 15"/>
<evidence type="ECO:0000259" key="18">
    <source>
        <dbReference type="Pfam" id="PF02896"/>
    </source>
</evidence>
<comment type="function">
    <text evidence="2 15">Catalyzes the phosphorylation of pyruvate to phosphoenolpyruvate.</text>
</comment>
<dbReference type="GO" id="GO:0006094">
    <property type="term" value="P:gluconeogenesis"/>
    <property type="evidence" value="ECO:0007669"/>
    <property type="project" value="UniProtKB-UniPathway"/>
</dbReference>
<dbReference type="GO" id="GO:0046872">
    <property type="term" value="F:metal ion binding"/>
    <property type="evidence" value="ECO:0007669"/>
    <property type="project" value="UniProtKB-KW"/>
</dbReference>
<dbReference type="PIRSF" id="PIRSF000854">
    <property type="entry name" value="PEP_synthase"/>
    <property type="match status" value="1"/>
</dbReference>
<evidence type="ECO:0000256" key="12">
    <source>
        <dbReference type="ARBA" id="ARBA00022842"/>
    </source>
</evidence>
<dbReference type="InterPro" id="IPR006319">
    <property type="entry name" value="PEP_synth"/>
</dbReference>
<comment type="catalytic activity">
    <reaction evidence="14 15">
        <text>pyruvate + ATP + H2O = phosphoenolpyruvate + AMP + phosphate + 2 H(+)</text>
        <dbReference type="Rhea" id="RHEA:11364"/>
        <dbReference type="ChEBI" id="CHEBI:15361"/>
        <dbReference type="ChEBI" id="CHEBI:15377"/>
        <dbReference type="ChEBI" id="CHEBI:15378"/>
        <dbReference type="ChEBI" id="CHEBI:30616"/>
        <dbReference type="ChEBI" id="CHEBI:43474"/>
        <dbReference type="ChEBI" id="CHEBI:58702"/>
        <dbReference type="ChEBI" id="CHEBI:456215"/>
        <dbReference type="EC" id="2.7.9.2"/>
    </reaction>
</comment>
<dbReference type="Pfam" id="PF02896">
    <property type="entry name" value="PEP-utilizers_C"/>
    <property type="match status" value="1"/>
</dbReference>
<dbReference type="NCBIfam" id="NF005057">
    <property type="entry name" value="PRK06464.1"/>
    <property type="match status" value="1"/>
</dbReference>
<dbReference type="SUPFAM" id="SSF51621">
    <property type="entry name" value="Phosphoenolpyruvate/pyruvate domain"/>
    <property type="match status" value="1"/>
</dbReference>
<evidence type="ECO:0000256" key="7">
    <source>
        <dbReference type="ARBA" id="ARBA00022679"/>
    </source>
</evidence>
<dbReference type="GO" id="GO:0008986">
    <property type="term" value="F:pyruvate, water dikinase activity"/>
    <property type="evidence" value="ECO:0007669"/>
    <property type="project" value="UniProtKB-EC"/>
</dbReference>
<reference evidence="20" key="1">
    <citation type="submission" date="2017-09" db="EMBL/GenBank/DDBJ databases">
        <title>Depth-based differentiation of microbial function through sediment-hosted aquifers and enrichment of novel symbionts in the deep terrestrial subsurface.</title>
        <authorList>
            <person name="Probst A.J."/>
            <person name="Ladd B."/>
            <person name="Jarett J.K."/>
            <person name="Geller-Mcgrath D.E."/>
            <person name="Sieber C.M.K."/>
            <person name="Emerson J.B."/>
            <person name="Anantharaman K."/>
            <person name="Thomas B.C."/>
            <person name="Malmstrom R."/>
            <person name="Stieglmeier M."/>
            <person name="Klingl A."/>
            <person name="Woyke T."/>
            <person name="Ryan C.M."/>
            <person name="Banfield J.F."/>
        </authorList>
    </citation>
    <scope>NUCLEOTIDE SEQUENCE [LARGE SCALE GENOMIC DNA]</scope>
</reference>
<name>A0A2M7QGJ4_9BACT</name>
<comment type="caution">
    <text evidence="19">The sequence shown here is derived from an EMBL/GenBank/DDBJ whole genome shotgun (WGS) entry which is preliminary data.</text>
</comment>
<keyword evidence="7 15" id="KW-0808">Transferase</keyword>
<keyword evidence="8 15" id="KW-0479">Metal-binding</keyword>
<dbReference type="SUPFAM" id="SSF52009">
    <property type="entry name" value="Phosphohistidine domain"/>
    <property type="match status" value="1"/>
</dbReference>
<dbReference type="Gene3D" id="3.30.470.20">
    <property type="entry name" value="ATP-grasp fold, B domain"/>
    <property type="match status" value="1"/>
</dbReference>
<dbReference type="Gene3D" id="3.30.1490.20">
    <property type="entry name" value="ATP-grasp fold, A domain"/>
    <property type="match status" value="1"/>
</dbReference>
<evidence type="ECO:0000256" key="8">
    <source>
        <dbReference type="ARBA" id="ARBA00022723"/>
    </source>
</evidence>
<organism evidence="19 20">
    <name type="scientific">Candidatus Roizmanbacteria bacterium CG_4_10_14_0_8_um_filter_35_28</name>
    <dbReference type="NCBI Taxonomy" id="1974827"/>
    <lineage>
        <taxon>Bacteria</taxon>
        <taxon>Candidatus Roizmaniibacteriota</taxon>
    </lineage>
</organism>
<evidence type="ECO:0000256" key="3">
    <source>
        <dbReference type="ARBA" id="ARBA00004742"/>
    </source>
</evidence>
<dbReference type="PRINTS" id="PR01736">
    <property type="entry name" value="PHPHTRNFRASE"/>
</dbReference>
<dbReference type="NCBIfam" id="TIGR01418">
    <property type="entry name" value="PEP_synth"/>
    <property type="match status" value="1"/>
</dbReference>
<evidence type="ECO:0000256" key="1">
    <source>
        <dbReference type="ARBA" id="ARBA00001946"/>
    </source>
</evidence>
<keyword evidence="19" id="KW-0670">Pyruvate</keyword>
<dbReference type="AlphaFoldDB" id="A0A2M7QGJ4"/>
<evidence type="ECO:0000256" key="14">
    <source>
        <dbReference type="ARBA" id="ARBA00047700"/>
    </source>
</evidence>
<dbReference type="InterPro" id="IPR018274">
    <property type="entry name" value="PEP_util_AS"/>
</dbReference>
<proteinExistence type="inferred from homology"/>
<feature type="domain" description="Pyruvate phosphate dikinase AMP/ATP-binding" evidence="17">
    <location>
        <begin position="19"/>
        <end position="344"/>
    </location>
</feature>
<feature type="domain" description="PEP-utilising enzyme mobile" evidence="16">
    <location>
        <begin position="391"/>
        <end position="462"/>
    </location>
</feature>